<reference evidence="1" key="1">
    <citation type="submission" date="2024-07" db="EMBL/GenBank/DDBJ databases">
        <title>A survey of Mimosa microsymbionts across Brazilian biomes reveals a high diversity of Paraburkholderia nodulating endemic species, but also that Cupriavidus is common as a symbiont of widespread species.</title>
        <authorList>
            <person name="Rouws L."/>
            <person name="Barauna A."/>
            <person name="Beukes C."/>
            <person name="Rouws J.R.C."/>
            <person name="De Faria S.M."/>
            <person name="Gross E."/>
            <person name="Bueno Dos Reis Junior F."/>
            <person name="Simon M.F."/>
            <person name="Maluk M."/>
            <person name="Odee D.W."/>
            <person name="Kenicer G."/>
            <person name="Young J.P.W."/>
            <person name="Reis V.M."/>
            <person name="Zilli J."/>
            <person name="James E.K."/>
        </authorList>
    </citation>
    <scope>NUCLEOTIDE SEQUENCE</scope>
    <source>
        <strain evidence="1">EG181B</strain>
    </source>
</reference>
<proteinExistence type="predicted"/>
<keyword evidence="1" id="KW-0378">Hydrolase</keyword>
<sequence>MNFFRGNVLRAALLLSIFYAESADADLSKTVPDPARPDEVLTSKIFYTGTVTLQKANDLVSALDELNVKYPRLKSIYLYIDSRGGSMSAGQIAYRAIQSSRVQVITVNLDEVMSAATMMFCGARNRLSFPDAHFLLHAPNEDFGGSFRPDELNRMREDVGDLRVMLSDIYGQCTNMDRKEINSITYSENNRERLTPAEASVKGMVTGMAHEIVDAPVSYYVKDRAR</sequence>
<keyword evidence="1" id="KW-0645">Protease</keyword>
<protein>
    <submittedName>
        <fullName evidence="1">ATP-dependent Clp protease proteolytic subunit</fullName>
    </submittedName>
</protein>
<dbReference type="Proteomes" id="UP001558850">
    <property type="component" value="Unassembled WGS sequence"/>
</dbReference>
<comment type="caution">
    <text evidence="1">The sequence shown here is derived from an EMBL/GenBank/DDBJ whole genome shotgun (WGS) entry which is preliminary data.</text>
</comment>
<evidence type="ECO:0000313" key="1">
    <source>
        <dbReference type="EMBL" id="MEX3936850.1"/>
    </source>
</evidence>
<accession>A0ACC6UAW0</accession>
<name>A0ACC6UAW0_9BURK</name>
<keyword evidence="2" id="KW-1185">Reference proteome</keyword>
<evidence type="ECO:0000313" key="2">
    <source>
        <dbReference type="Proteomes" id="UP001558850"/>
    </source>
</evidence>
<dbReference type="EMBL" id="JBFRCH010000039">
    <property type="protein sequence ID" value="MEX3936850.1"/>
    <property type="molecule type" value="Genomic_DNA"/>
</dbReference>
<organism evidence="1 2">
    <name type="scientific">Paraburkholderia phymatum</name>
    <dbReference type="NCBI Taxonomy" id="148447"/>
    <lineage>
        <taxon>Bacteria</taxon>
        <taxon>Pseudomonadati</taxon>
        <taxon>Pseudomonadota</taxon>
        <taxon>Betaproteobacteria</taxon>
        <taxon>Burkholderiales</taxon>
        <taxon>Burkholderiaceae</taxon>
        <taxon>Paraburkholderia</taxon>
    </lineage>
</organism>
<gene>
    <name evidence="1" type="ORF">AB4Y32_34675</name>
</gene>